<dbReference type="RefSeq" id="WP_249477111.1">
    <property type="nucleotide sequence ID" value="NZ_CP014334.2"/>
</dbReference>
<dbReference type="PANTHER" id="PTHR43229:SF2">
    <property type="entry name" value="NODULATION PROTEIN J"/>
    <property type="match status" value="1"/>
</dbReference>
<dbReference type="Pfam" id="PF01061">
    <property type="entry name" value="ABC2_membrane"/>
    <property type="match status" value="1"/>
</dbReference>
<feature type="domain" description="ABC-2 type transporter transmembrane" evidence="6">
    <location>
        <begin position="11"/>
        <end position="214"/>
    </location>
</feature>
<dbReference type="KEGG" id="fia:NA23_01395"/>
<sequence length="260" mass="30100">MKNVLDTLKSVFILAMKDLKVRRKYKFVWINMALTPFFMIAPYVFSAKITTQQDIVNNILIGTLLWYWLNQYFFGVGDGFSEERMEGTLVTIVLSPISTVAFLFSKAIDTFIMNLYITLFTLLFFWLLGIDIYLSFYFFLLLLVSGLYITFFSIFFAGLNLLYKRIGTLNYSIQYGIGLLSGMVNPVSNFPFYIRIASYLLPLTYLIEAGRVILNSNDVTKFFFNLLTVSIISVVYLVVGVAMLKKAEHLIRQKGEWEEW</sequence>
<reference evidence="7 8" key="1">
    <citation type="journal article" date="2015" name="Stand. Genomic Sci.">
        <title>Genome sequence of a native-feather degrading extremely thermophilic Eubacterium, Fervidobacterium islandicum AW-1.</title>
        <authorList>
            <person name="Lee Y.J."/>
            <person name="Jeong H."/>
            <person name="Park G.S."/>
            <person name="Kwak Y."/>
            <person name="Lee S.J."/>
            <person name="Lee S.J."/>
            <person name="Park M.K."/>
            <person name="Kim J.Y."/>
            <person name="Kang H.K."/>
            <person name="Shin J.H."/>
            <person name="Lee D.W."/>
        </authorList>
    </citation>
    <scope>NUCLEOTIDE SEQUENCE [LARGE SCALE GENOMIC DNA]</scope>
    <source>
        <strain evidence="7 8">AW-1</strain>
    </source>
</reference>
<keyword evidence="3 5" id="KW-1133">Transmembrane helix</keyword>
<keyword evidence="2 5" id="KW-0812">Transmembrane</keyword>
<feature type="transmembrane region" description="Helical" evidence="5">
    <location>
        <begin position="136"/>
        <end position="163"/>
    </location>
</feature>
<dbReference type="EMBL" id="CP014334">
    <property type="protein sequence ID" value="AMW32104.2"/>
    <property type="molecule type" value="Genomic_DNA"/>
</dbReference>
<accession>A0AAI8CKL1</accession>
<evidence type="ECO:0000256" key="2">
    <source>
        <dbReference type="ARBA" id="ARBA00022692"/>
    </source>
</evidence>
<feature type="transmembrane region" description="Helical" evidence="5">
    <location>
        <begin position="111"/>
        <end position="130"/>
    </location>
</feature>
<feature type="transmembrane region" description="Helical" evidence="5">
    <location>
        <begin position="222"/>
        <end position="244"/>
    </location>
</feature>
<gene>
    <name evidence="7" type="ORF">NA23_01395</name>
</gene>
<evidence type="ECO:0000259" key="6">
    <source>
        <dbReference type="Pfam" id="PF01061"/>
    </source>
</evidence>
<feature type="transmembrane region" description="Helical" evidence="5">
    <location>
        <begin position="27"/>
        <end position="45"/>
    </location>
</feature>
<dbReference type="GO" id="GO:0140359">
    <property type="term" value="F:ABC-type transporter activity"/>
    <property type="evidence" value="ECO:0007669"/>
    <property type="project" value="InterPro"/>
</dbReference>
<evidence type="ECO:0000256" key="1">
    <source>
        <dbReference type="ARBA" id="ARBA00004141"/>
    </source>
</evidence>
<evidence type="ECO:0000313" key="7">
    <source>
        <dbReference type="EMBL" id="AMW32104.2"/>
    </source>
</evidence>
<evidence type="ECO:0000256" key="5">
    <source>
        <dbReference type="SAM" id="Phobius"/>
    </source>
</evidence>
<keyword evidence="8" id="KW-1185">Reference proteome</keyword>
<feature type="transmembrane region" description="Helical" evidence="5">
    <location>
        <begin position="57"/>
        <end position="75"/>
    </location>
</feature>
<dbReference type="AlphaFoldDB" id="A0AAI8CKL1"/>
<dbReference type="InterPro" id="IPR051784">
    <property type="entry name" value="Nod_factor_ABC_transporter"/>
</dbReference>
<dbReference type="PANTHER" id="PTHR43229">
    <property type="entry name" value="NODULATION PROTEIN J"/>
    <property type="match status" value="1"/>
</dbReference>
<feature type="transmembrane region" description="Helical" evidence="5">
    <location>
        <begin position="87"/>
        <end position="104"/>
    </location>
</feature>
<keyword evidence="4 5" id="KW-0472">Membrane</keyword>
<dbReference type="Proteomes" id="UP000093740">
    <property type="component" value="Chromosome"/>
</dbReference>
<name>A0AAI8CKL1_FERIS</name>
<feature type="transmembrane region" description="Helical" evidence="5">
    <location>
        <begin position="175"/>
        <end position="194"/>
    </location>
</feature>
<comment type="subcellular location">
    <subcellularLocation>
        <location evidence="1">Membrane</location>
        <topology evidence="1">Multi-pass membrane protein</topology>
    </subcellularLocation>
</comment>
<protein>
    <submittedName>
        <fullName evidence="7">ABC transporter permease</fullName>
    </submittedName>
</protein>
<evidence type="ECO:0000256" key="3">
    <source>
        <dbReference type="ARBA" id="ARBA00022989"/>
    </source>
</evidence>
<organism evidence="7 8">
    <name type="scientific">Fervidobacterium islandicum</name>
    <dbReference type="NCBI Taxonomy" id="2423"/>
    <lineage>
        <taxon>Bacteria</taxon>
        <taxon>Thermotogati</taxon>
        <taxon>Thermotogota</taxon>
        <taxon>Thermotogae</taxon>
        <taxon>Thermotogales</taxon>
        <taxon>Fervidobacteriaceae</taxon>
        <taxon>Fervidobacterium</taxon>
    </lineage>
</organism>
<evidence type="ECO:0000256" key="4">
    <source>
        <dbReference type="ARBA" id="ARBA00023136"/>
    </source>
</evidence>
<proteinExistence type="predicted"/>
<dbReference type="GO" id="GO:0016020">
    <property type="term" value="C:membrane"/>
    <property type="evidence" value="ECO:0007669"/>
    <property type="project" value="UniProtKB-SubCell"/>
</dbReference>
<evidence type="ECO:0000313" key="8">
    <source>
        <dbReference type="Proteomes" id="UP000093740"/>
    </source>
</evidence>
<dbReference type="InterPro" id="IPR013525">
    <property type="entry name" value="ABC2_TM"/>
</dbReference>